<evidence type="ECO:0000256" key="1">
    <source>
        <dbReference type="SAM" id="SignalP"/>
    </source>
</evidence>
<reference evidence="3 4" key="1">
    <citation type="submission" date="2018-05" db="EMBL/GenBank/DDBJ databases">
        <title>Marinilabilia rubrum sp. nov., isolated from saltern sediment.</title>
        <authorList>
            <person name="Zhang R."/>
        </authorList>
    </citation>
    <scope>NUCLEOTIDE SEQUENCE [LARGE SCALE GENOMIC DNA]</scope>
    <source>
        <strain evidence="3 4">WTE16</strain>
    </source>
</reference>
<evidence type="ECO:0000259" key="2">
    <source>
        <dbReference type="Pfam" id="PF00884"/>
    </source>
</evidence>
<dbReference type="Proteomes" id="UP000244956">
    <property type="component" value="Unassembled WGS sequence"/>
</dbReference>
<feature type="chain" id="PRO_5015762196" evidence="1">
    <location>
        <begin position="27"/>
        <end position="472"/>
    </location>
</feature>
<accession>A0A2U2B619</accession>
<dbReference type="RefSeq" id="WP_109265271.1">
    <property type="nucleotide sequence ID" value="NZ_QEWP01000013.1"/>
</dbReference>
<dbReference type="Gene3D" id="3.40.720.10">
    <property type="entry name" value="Alkaline Phosphatase, subunit A"/>
    <property type="match status" value="1"/>
</dbReference>
<dbReference type="AlphaFoldDB" id="A0A2U2B619"/>
<feature type="signal peptide" evidence="1">
    <location>
        <begin position="1"/>
        <end position="26"/>
    </location>
</feature>
<feature type="domain" description="Sulfatase N-terminal" evidence="2">
    <location>
        <begin position="31"/>
        <end position="304"/>
    </location>
</feature>
<dbReference type="CDD" id="cd16027">
    <property type="entry name" value="SGSH"/>
    <property type="match status" value="1"/>
</dbReference>
<comment type="caution">
    <text evidence="3">The sequence shown here is derived from an EMBL/GenBank/DDBJ whole genome shotgun (WGS) entry which is preliminary data.</text>
</comment>
<evidence type="ECO:0000313" key="4">
    <source>
        <dbReference type="Proteomes" id="UP000244956"/>
    </source>
</evidence>
<dbReference type="Pfam" id="PF00884">
    <property type="entry name" value="Sulfatase"/>
    <property type="match status" value="1"/>
</dbReference>
<evidence type="ECO:0000313" key="3">
    <source>
        <dbReference type="EMBL" id="PWD98518.1"/>
    </source>
</evidence>
<dbReference type="PANTHER" id="PTHR43751">
    <property type="entry name" value="SULFATASE"/>
    <property type="match status" value="1"/>
</dbReference>
<gene>
    <name evidence="3" type="ORF">DDZ16_14865</name>
</gene>
<dbReference type="EMBL" id="QEWP01000013">
    <property type="protein sequence ID" value="PWD98518.1"/>
    <property type="molecule type" value="Genomic_DNA"/>
</dbReference>
<dbReference type="OrthoDB" id="9765065at2"/>
<dbReference type="InterPro" id="IPR052701">
    <property type="entry name" value="GAG_Ulvan_Degrading_Sulfatases"/>
</dbReference>
<protein>
    <submittedName>
        <fullName evidence="3">Heparan N-sulfatase</fullName>
    </submittedName>
</protein>
<sequence>MRNLTKHLVFLLLIFVVQTASSTVFAKKSKPNILIIMADDCTFSDLPLYGGKNVKTPRIDKLASQGIAFNKAYVTMSMCVPCRAELYTGMQPAHNGVCWNHSIARTGTKSIVHYLADLGYRTGIAGKVHASPKDVFPFDMVEGVERNSVSETANYDGDKLKEFISKDLDQPFCLVTALVVPHIPWTVGDASHFDPQKLKLPPYLADTKETRENFARYLAEIEVLDQQVGATLDLLKEANIEENTIVIFTSEQGAQLPFCKWTNWENGVHTGFIVRWPGKVIPGSRTDALVQYADVLPTLIDALDGKPNGDFDGSSFLPVLLGEKNSHRQYAYFMHNNVPEGPPYPIRSITDGEHHYIRNLTPKNLYIEKHLMARMPLNQYWPSWIFESASNSEIHELVMRYMRRPSEELYNLKNDSNEMSNLAGNKEMQPIKNRLSAELDKWMKQQGDPGAVIDSHEEFRNAKKGNHFLMEK</sequence>
<name>A0A2U2B619_9BACT</name>
<organism evidence="3 4">
    <name type="scientific">Marinilabilia rubra</name>
    <dbReference type="NCBI Taxonomy" id="2162893"/>
    <lineage>
        <taxon>Bacteria</taxon>
        <taxon>Pseudomonadati</taxon>
        <taxon>Bacteroidota</taxon>
        <taxon>Bacteroidia</taxon>
        <taxon>Marinilabiliales</taxon>
        <taxon>Marinilabiliaceae</taxon>
        <taxon>Marinilabilia</taxon>
    </lineage>
</organism>
<proteinExistence type="predicted"/>
<dbReference type="InterPro" id="IPR017850">
    <property type="entry name" value="Alkaline_phosphatase_core_sf"/>
</dbReference>
<keyword evidence="1" id="KW-0732">Signal</keyword>
<dbReference type="InterPro" id="IPR000917">
    <property type="entry name" value="Sulfatase_N"/>
</dbReference>
<keyword evidence="4" id="KW-1185">Reference proteome</keyword>
<dbReference type="PANTHER" id="PTHR43751:SF1">
    <property type="entry name" value="SULFATASE ATSG-RELATED"/>
    <property type="match status" value="1"/>
</dbReference>
<dbReference type="SUPFAM" id="SSF53649">
    <property type="entry name" value="Alkaline phosphatase-like"/>
    <property type="match status" value="1"/>
</dbReference>